<sequence>MGITLSGLTSSGLDVKALVADLMKVESIPQLNLQAKVKLQRTEITALQDLNTRLAALAKSAKDLTSPNALAQFKATSSSDGVAVTAKPAAGAGTIELVVDSVAAGQKSVTGAMLTAPGTKFTITDAKGAHTEITSASSSLDDVVTALNKADAGVRAVKVSAGTDPGTGEKLYRLQLTSTETGAENAFSFHAGTAAEVSGGTATNLLTAPGAATVTAAADSSVRLWAGTPAEQTVTSSTAVLTDLLPGVDVTVAKVSTNPVTITVNEDAEARSATVKGFVDSVQSILSRISALTKVTIAADGSTTGAALAGESVVRSARQTLLDAASYPIDNVSLSSIGIEITRYGEVVFDPKKLDAALADDPDKVTATFNKVAGRVQEAAESLSDKYDGQLTTSIQNRETNAKRMDEQITRWDTRLEQRYNRLSAQFTSMEVQLAKLDSQQQWLTGQLNALNPSKR</sequence>
<gene>
    <name evidence="8" type="ORF">JOD49_001398</name>
</gene>
<dbReference type="InterPro" id="IPR040026">
    <property type="entry name" value="FliD"/>
</dbReference>
<evidence type="ECO:0000256" key="3">
    <source>
        <dbReference type="ARBA" id="ARBA00023054"/>
    </source>
</evidence>
<dbReference type="Pfam" id="PF07195">
    <property type="entry name" value="FliD_C"/>
    <property type="match status" value="1"/>
</dbReference>
<keyword evidence="8" id="KW-0966">Cell projection</keyword>
<evidence type="ECO:0000256" key="2">
    <source>
        <dbReference type="ARBA" id="ARBA00011255"/>
    </source>
</evidence>
<dbReference type="InterPro" id="IPR010809">
    <property type="entry name" value="FliD_C"/>
</dbReference>
<dbReference type="RefSeq" id="WP_205306544.1">
    <property type="nucleotide sequence ID" value="NZ_BAAAVF010000016.1"/>
</dbReference>
<evidence type="ECO:0000313" key="8">
    <source>
        <dbReference type="EMBL" id="MBM7478478.1"/>
    </source>
</evidence>
<comment type="similarity">
    <text evidence="1 5">Belongs to the FliD family.</text>
</comment>
<evidence type="ECO:0000256" key="5">
    <source>
        <dbReference type="RuleBase" id="RU362066"/>
    </source>
</evidence>
<dbReference type="Pfam" id="PF07196">
    <property type="entry name" value="Flagellin_IN"/>
    <property type="match status" value="1"/>
</dbReference>
<protein>
    <recommendedName>
        <fullName evidence="5">Flagellar hook-associated protein 2</fullName>
        <shortName evidence="5">HAP2</shortName>
    </recommendedName>
    <alternativeName>
        <fullName evidence="5">Flagellar cap protein</fullName>
    </alternativeName>
</protein>
<dbReference type="InterPro" id="IPR003481">
    <property type="entry name" value="FliD_N"/>
</dbReference>
<evidence type="ECO:0000259" key="6">
    <source>
        <dbReference type="Pfam" id="PF02465"/>
    </source>
</evidence>
<comment type="subcellular location">
    <subcellularLocation>
        <location evidence="5">Secreted</location>
    </subcellularLocation>
    <subcellularLocation>
        <location evidence="5">Bacterial flagellum</location>
    </subcellularLocation>
</comment>
<keyword evidence="5" id="KW-0964">Secreted</keyword>
<keyword evidence="8" id="KW-0282">Flagellum</keyword>
<proteinExistence type="inferred from homology"/>
<dbReference type="PANTHER" id="PTHR30288:SF0">
    <property type="entry name" value="FLAGELLAR HOOK-ASSOCIATED PROTEIN 2"/>
    <property type="match status" value="1"/>
</dbReference>
<keyword evidence="3" id="KW-0175">Coiled coil</keyword>
<name>A0ABS2LDI1_9CELL</name>
<keyword evidence="4 5" id="KW-0975">Bacterial flagellum</keyword>
<dbReference type="Pfam" id="PF02465">
    <property type="entry name" value="FliD_N"/>
    <property type="match status" value="1"/>
</dbReference>
<accession>A0ABS2LDI1</accession>
<feature type="domain" description="Flagellar hook-associated protein 2 C-terminal" evidence="7">
    <location>
        <begin position="232"/>
        <end position="438"/>
    </location>
</feature>
<evidence type="ECO:0000259" key="7">
    <source>
        <dbReference type="Pfam" id="PF07195"/>
    </source>
</evidence>
<feature type="domain" description="Flagellar hook-associated protein 2 N-terminal" evidence="6">
    <location>
        <begin position="11"/>
        <end position="106"/>
    </location>
</feature>
<dbReference type="PANTHER" id="PTHR30288">
    <property type="entry name" value="FLAGELLAR CAP/ASSEMBLY PROTEIN FLID"/>
    <property type="match status" value="1"/>
</dbReference>
<keyword evidence="8" id="KW-0969">Cilium</keyword>
<evidence type="ECO:0000256" key="4">
    <source>
        <dbReference type="ARBA" id="ARBA00023143"/>
    </source>
</evidence>
<organism evidence="8 9">
    <name type="scientific">Oerskovia jenensis</name>
    <dbReference type="NCBI Taxonomy" id="162169"/>
    <lineage>
        <taxon>Bacteria</taxon>
        <taxon>Bacillati</taxon>
        <taxon>Actinomycetota</taxon>
        <taxon>Actinomycetes</taxon>
        <taxon>Micrococcales</taxon>
        <taxon>Cellulomonadaceae</taxon>
        <taxon>Oerskovia</taxon>
    </lineage>
</organism>
<comment type="caution">
    <text evidence="8">The sequence shown here is derived from an EMBL/GenBank/DDBJ whole genome shotgun (WGS) entry which is preliminary data.</text>
</comment>
<evidence type="ECO:0000256" key="1">
    <source>
        <dbReference type="ARBA" id="ARBA00009764"/>
    </source>
</evidence>
<dbReference type="EMBL" id="JAFBBO010000001">
    <property type="protein sequence ID" value="MBM7478478.1"/>
    <property type="molecule type" value="Genomic_DNA"/>
</dbReference>
<reference evidence="8 9" key="1">
    <citation type="submission" date="2021-01" db="EMBL/GenBank/DDBJ databases">
        <title>Sequencing the genomes of 1000 actinobacteria strains.</title>
        <authorList>
            <person name="Klenk H.-P."/>
        </authorList>
    </citation>
    <scope>NUCLEOTIDE SEQUENCE [LARGE SCALE GENOMIC DNA]</scope>
    <source>
        <strain evidence="8 9">DSM 46000</strain>
    </source>
</reference>
<dbReference type="InterPro" id="IPR010810">
    <property type="entry name" value="Flagellin_hook_IN_motif"/>
</dbReference>
<comment type="subunit">
    <text evidence="2 5">Homopentamer.</text>
</comment>
<keyword evidence="9" id="KW-1185">Reference proteome</keyword>
<evidence type="ECO:0000313" key="9">
    <source>
        <dbReference type="Proteomes" id="UP000698059"/>
    </source>
</evidence>
<dbReference type="Proteomes" id="UP000698059">
    <property type="component" value="Unassembled WGS sequence"/>
</dbReference>
<comment type="function">
    <text evidence="5">Required for morphogenesis and for the elongation of the flagellar filament by facilitating polymerization of the flagellin monomers at the tip of growing filament. Forms a capping structure, which prevents flagellin subunits (transported through the central channel of the flagellum) from leaking out without polymerization at the distal end.</text>
</comment>